<evidence type="ECO:0000256" key="2">
    <source>
        <dbReference type="ARBA" id="ARBA00023163"/>
    </source>
</evidence>
<feature type="region of interest" description="Disordered" evidence="3">
    <location>
        <begin position="213"/>
        <end position="245"/>
    </location>
</feature>
<dbReference type="InterPro" id="IPR016032">
    <property type="entry name" value="Sig_transdc_resp-reg_C-effctor"/>
</dbReference>
<evidence type="ECO:0000256" key="1">
    <source>
        <dbReference type="ARBA" id="ARBA00023015"/>
    </source>
</evidence>
<accession>A0ABN3VYP1</accession>
<dbReference type="InterPro" id="IPR029016">
    <property type="entry name" value="GAF-like_dom_sf"/>
</dbReference>
<dbReference type="EMBL" id="BAAAVI010000025">
    <property type="protein sequence ID" value="GAA2877006.1"/>
    <property type="molecule type" value="Genomic_DNA"/>
</dbReference>
<keyword evidence="6" id="KW-1185">Reference proteome</keyword>
<comment type="caution">
    <text evidence="5">The sequence shown here is derived from an EMBL/GenBank/DDBJ whole genome shotgun (WGS) entry which is preliminary data.</text>
</comment>
<dbReference type="Pfam" id="PF01590">
    <property type="entry name" value="GAF"/>
    <property type="match status" value="1"/>
</dbReference>
<reference evidence="5 6" key="1">
    <citation type="journal article" date="2019" name="Int. J. Syst. Evol. Microbiol.">
        <title>The Global Catalogue of Microorganisms (GCM) 10K type strain sequencing project: providing services to taxonomists for standard genome sequencing and annotation.</title>
        <authorList>
            <consortium name="The Broad Institute Genomics Platform"/>
            <consortium name="The Broad Institute Genome Sequencing Center for Infectious Disease"/>
            <person name="Wu L."/>
            <person name="Ma J."/>
        </authorList>
    </citation>
    <scope>NUCLEOTIDE SEQUENCE [LARGE SCALE GENOMIC DNA]</scope>
    <source>
        <strain evidence="5 6">JCM 6242</strain>
    </source>
</reference>
<evidence type="ECO:0000259" key="4">
    <source>
        <dbReference type="Pfam" id="PF01590"/>
    </source>
</evidence>
<dbReference type="SUPFAM" id="SSF46894">
    <property type="entry name" value="C-terminal effector domain of the bipartite response regulators"/>
    <property type="match status" value="1"/>
</dbReference>
<sequence>MEGSQTLRRHRTRLELEWARWLEGGHPRAHGPLREEIVDSWSRSIATVRPEQGSAPEAGEARHRWRHSPLREPLAAVAGELRAIADDGGFIAAVTDETGTIMWTCGGRVMRRRAEAVNFAPGGRWDEQAMGTNALSLALRTGRPTRVFSAEHLVRALHGWVCYCAPIRAPGGRILGVLDLSSTWERSHPLAMPALRTLVGAIEDRLAERLGPALPGVPAGPPPIGGPGPLGAGGPAPPGSSGSGLRLRALGEAELTRDGVPVRLRPRQLEILTLLALEGCEGSGGHGGRGMSPERLRDELYGERHVTPATLKAEVSHLRRALAGALATRRYELTEPVGCDAVEVLAELRAGRVEEAARRYGGPLLPWSDAPGIRTWREHIEVAVREAVLRWGGPGPVLRLGELHPYDLQVHERALAILAPDDPRRAVALARYHTARDD</sequence>
<feature type="domain" description="GAF" evidence="4">
    <location>
        <begin position="102"/>
        <end position="184"/>
    </location>
</feature>
<name>A0ABN3VYP1_9ACTN</name>
<dbReference type="RefSeq" id="WP_344973157.1">
    <property type="nucleotide sequence ID" value="NZ_BAAAVI010000025.1"/>
</dbReference>
<keyword evidence="2" id="KW-0804">Transcription</keyword>
<dbReference type="InterPro" id="IPR003018">
    <property type="entry name" value="GAF"/>
</dbReference>
<dbReference type="InterPro" id="IPR036388">
    <property type="entry name" value="WH-like_DNA-bd_sf"/>
</dbReference>
<evidence type="ECO:0000313" key="5">
    <source>
        <dbReference type="EMBL" id="GAA2877006.1"/>
    </source>
</evidence>
<dbReference type="Proteomes" id="UP001500831">
    <property type="component" value="Unassembled WGS sequence"/>
</dbReference>
<gene>
    <name evidence="5" type="ORF">GCM10010517_38340</name>
</gene>
<dbReference type="Gene3D" id="1.10.10.10">
    <property type="entry name" value="Winged helix-like DNA-binding domain superfamily/Winged helix DNA-binding domain"/>
    <property type="match status" value="1"/>
</dbReference>
<evidence type="ECO:0000256" key="3">
    <source>
        <dbReference type="SAM" id="MobiDB-lite"/>
    </source>
</evidence>
<evidence type="ECO:0000313" key="6">
    <source>
        <dbReference type="Proteomes" id="UP001500831"/>
    </source>
</evidence>
<proteinExistence type="predicted"/>
<dbReference type="Gene3D" id="3.30.450.40">
    <property type="match status" value="1"/>
</dbReference>
<organism evidence="5 6">
    <name type="scientific">Streptosporangium fragile</name>
    <dbReference type="NCBI Taxonomy" id="46186"/>
    <lineage>
        <taxon>Bacteria</taxon>
        <taxon>Bacillati</taxon>
        <taxon>Actinomycetota</taxon>
        <taxon>Actinomycetes</taxon>
        <taxon>Streptosporangiales</taxon>
        <taxon>Streptosporangiaceae</taxon>
        <taxon>Streptosporangium</taxon>
    </lineage>
</organism>
<keyword evidence="1" id="KW-0805">Transcription regulation</keyword>
<protein>
    <submittedName>
        <fullName evidence="5">Helix-turn-helix domain-containing protein</fullName>
    </submittedName>
</protein>